<dbReference type="AlphaFoldDB" id="A0AA40EWM3"/>
<reference evidence="2" key="1">
    <citation type="submission" date="2023-06" db="EMBL/GenBank/DDBJ databases">
        <title>Genome-scale phylogeny and comparative genomics of the fungal order Sordariales.</title>
        <authorList>
            <consortium name="Lawrence Berkeley National Laboratory"/>
            <person name="Hensen N."/>
            <person name="Bonometti L."/>
            <person name="Westerberg I."/>
            <person name="Brannstrom I.O."/>
            <person name="Guillou S."/>
            <person name="Cros-Aarteil S."/>
            <person name="Calhoun S."/>
            <person name="Haridas S."/>
            <person name="Kuo A."/>
            <person name="Mondo S."/>
            <person name="Pangilinan J."/>
            <person name="Riley R."/>
            <person name="LaButti K."/>
            <person name="Andreopoulos B."/>
            <person name="Lipzen A."/>
            <person name="Chen C."/>
            <person name="Yanf M."/>
            <person name="Daum C."/>
            <person name="Ng V."/>
            <person name="Clum A."/>
            <person name="Steindorff A."/>
            <person name="Ohm R."/>
            <person name="Martin F."/>
            <person name="Silar P."/>
            <person name="Natvig D."/>
            <person name="Lalanne C."/>
            <person name="Gautier V."/>
            <person name="Ament-velasquez S.L."/>
            <person name="Kruys A."/>
            <person name="Hutchinson M.I."/>
            <person name="Powell A.J."/>
            <person name="Barry K."/>
            <person name="Miller A.N."/>
            <person name="Grigoriev I.V."/>
            <person name="Debuchy R."/>
            <person name="Gladieux P."/>
            <person name="Thoren M.H."/>
            <person name="Johannesson H."/>
        </authorList>
    </citation>
    <scope>NUCLEOTIDE SEQUENCE</scope>
    <source>
        <strain evidence="2">SMH3187-1</strain>
    </source>
</reference>
<keyword evidence="1" id="KW-1133">Transmembrane helix</keyword>
<name>A0AA40EWM3_9PEZI</name>
<sequence>MLLSLHHVASPFCVLSNTHHVQFRKTEKVLPVNLKDWNHIFTTPTSFRWKFVNFFQRPGWVYEDQRERRHRDFADRICNKPLSDRYLHSYDGSLRNLIVQCTDDIFEGPANSTWRRTYIRNVSPFKSRVATWVLDFSHDPESWEDWTIMILRAFPAAIVMTLCFWEFTQPRVENGTCYATIPYRLHTDAKVWGNHLENRKGFSSLAINNQVYRMLKPRHLCFLTNPDQDGLHGIRIREVSSWEHDEGKLANLDYLFVAYSSKQFAHDSPEDMMALIRIAEHACRAAKLPAFWIGSHCMKDARELEADVYRIADILRGAQRMVIAVGAPATAPAADRSRTDTDALLRQWGSRMWTFPEVLLSPGDSITVYTRDNPGSPLLITKNQFAGRVWGADADGSRGRPSGYYDAGISGQLLDHYAGNLEMSRLELAITLLKCLYARETQGHLPGDQAYALQGLLRLRPQIDRTDSQFQAFARLSLANDSDSLLERYICTLPTSLTQSWHDMTDAYGSQLWDIAPACQVAAICDDDTVVVDGVKGATIRWKSFYYVAYSRKFSWRRWFAGLAMEYQFCFFIAGISLLSTASSGGRRLPSAGNIMGGLLLLGIYIYLWLSTPRLVRLTLGGKLTNVQAALFGFEGYLNAPTVERAIFGGNFDRLSWSTNGSPLSRSYVNSHGERVGIDPTTDLEVRAKVEAAKQASPGSPTPQMRVFTLVDTFNMEMTLFEAARPPACVFLCGAEGGMQRAVACSYDFSSQTMYRETVLRMPTTSLNRMDRVPRFRFGLRRPDEAFKVRPVVAQQV</sequence>
<evidence type="ECO:0000313" key="3">
    <source>
        <dbReference type="Proteomes" id="UP001172155"/>
    </source>
</evidence>
<feature type="transmembrane region" description="Helical" evidence="1">
    <location>
        <begin position="591"/>
        <end position="610"/>
    </location>
</feature>
<feature type="transmembrane region" description="Helical" evidence="1">
    <location>
        <begin position="559"/>
        <end position="579"/>
    </location>
</feature>
<evidence type="ECO:0000256" key="1">
    <source>
        <dbReference type="SAM" id="Phobius"/>
    </source>
</evidence>
<accession>A0AA40EWM3</accession>
<keyword evidence="1" id="KW-0472">Membrane</keyword>
<dbReference type="Proteomes" id="UP001172155">
    <property type="component" value="Unassembled WGS sequence"/>
</dbReference>
<proteinExistence type="predicted"/>
<keyword evidence="3" id="KW-1185">Reference proteome</keyword>
<protein>
    <recommendedName>
        <fullName evidence="4">3-hydroxyisobutyrate dehydrogenase protein</fullName>
    </recommendedName>
</protein>
<evidence type="ECO:0008006" key="4">
    <source>
        <dbReference type="Google" id="ProtNLM"/>
    </source>
</evidence>
<organism evidence="2 3">
    <name type="scientific">Schizothecium vesticola</name>
    <dbReference type="NCBI Taxonomy" id="314040"/>
    <lineage>
        <taxon>Eukaryota</taxon>
        <taxon>Fungi</taxon>
        <taxon>Dikarya</taxon>
        <taxon>Ascomycota</taxon>
        <taxon>Pezizomycotina</taxon>
        <taxon>Sordariomycetes</taxon>
        <taxon>Sordariomycetidae</taxon>
        <taxon>Sordariales</taxon>
        <taxon>Schizotheciaceae</taxon>
        <taxon>Schizothecium</taxon>
    </lineage>
</organism>
<gene>
    <name evidence="2" type="ORF">B0T18DRAFT_466396</name>
</gene>
<comment type="caution">
    <text evidence="2">The sequence shown here is derived from an EMBL/GenBank/DDBJ whole genome shotgun (WGS) entry which is preliminary data.</text>
</comment>
<dbReference type="EMBL" id="JAUKUD010000004">
    <property type="protein sequence ID" value="KAK0746914.1"/>
    <property type="molecule type" value="Genomic_DNA"/>
</dbReference>
<evidence type="ECO:0000313" key="2">
    <source>
        <dbReference type="EMBL" id="KAK0746914.1"/>
    </source>
</evidence>
<keyword evidence="1" id="KW-0812">Transmembrane</keyword>